<dbReference type="InParanoid" id="A0A165FW98"/>
<reference evidence="2 3" key="1">
    <citation type="journal article" date="2016" name="Mol. Biol. Evol.">
        <title>Comparative Genomics of Early-Diverging Mushroom-Forming Fungi Provides Insights into the Origins of Lignocellulose Decay Capabilities.</title>
        <authorList>
            <person name="Nagy L.G."/>
            <person name="Riley R."/>
            <person name="Tritt A."/>
            <person name="Adam C."/>
            <person name="Daum C."/>
            <person name="Floudas D."/>
            <person name="Sun H."/>
            <person name="Yadav J.S."/>
            <person name="Pangilinan J."/>
            <person name="Larsson K.H."/>
            <person name="Matsuura K."/>
            <person name="Barry K."/>
            <person name="Labutti K."/>
            <person name="Kuo R."/>
            <person name="Ohm R.A."/>
            <person name="Bhattacharya S.S."/>
            <person name="Shirouzu T."/>
            <person name="Yoshinaga Y."/>
            <person name="Martin F.M."/>
            <person name="Grigoriev I.V."/>
            <person name="Hibbett D.S."/>
        </authorList>
    </citation>
    <scope>NUCLEOTIDE SEQUENCE [LARGE SCALE GENOMIC DNA]</scope>
    <source>
        <strain evidence="2 3">HHB12029</strain>
    </source>
</reference>
<organism evidence="2 3">
    <name type="scientific">Exidia glandulosa HHB12029</name>
    <dbReference type="NCBI Taxonomy" id="1314781"/>
    <lineage>
        <taxon>Eukaryota</taxon>
        <taxon>Fungi</taxon>
        <taxon>Dikarya</taxon>
        <taxon>Basidiomycota</taxon>
        <taxon>Agaricomycotina</taxon>
        <taxon>Agaricomycetes</taxon>
        <taxon>Auriculariales</taxon>
        <taxon>Exidiaceae</taxon>
        <taxon>Exidia</taxon>
    </lineage>
</organism>
<evidence type="ECO:0000256" key="1">
    <source>
        <dbReference type="SAM" id="MobiDB-lite"/>
    </source>
</evidence>
<keyword evidence="3" id="KW-1185">Reference proteome</keyword>
<feature type="region of interest" description="Disordered" evidence="1">
    <location>
        <begin position="46"/>
        <end position="68"/>
    </location>
</feature>
<gene>
    <name evidence="2" type="ORF">EXIGLDRAFT_721200</name>
</gene>
<dbReference type="Proteomes" id="UP000077266">
    <property type="component" value="Unassembled WGS sequence"/>
</dbReference>
<name>A0A165FW98_EXIGL</name>
<sequence>MLVPDPTRRADLDTIMNHHCLRTYRHFFERTVEECEEAAVLQKRQEYPRKLRARQPDEESSHRSSRGERATLCTAVVLRRCHVRVGAREPLPSFAQSSVIPLFCPCLDGELSRL</sequence>
<protein>
    <submittedName>
        <fullName evidence="2">Uncharacterized protein</fullName>
    </submittedName>
</protein>
<dbReference type="AlphaFoldDB" id="A0A165FW98"/>
<evidence type="ECO:0000313" key="2">
    <source>
        <dbReference type="EMBL" id="KZV89626.1"/>
    </source>
</evidence>
<proteinExistence type="predicted"/>
<dbReference type="EMBL" id="KV426068">
    <property type="protein sequence ID" value="KZV89626.1"/>
    <property type="molecule type" value="Genomic_DNA"/>
</dbReference>
<evidence type="ECO:0000313" key="3">
    <source>
        <dbReference type="Proteomes" id="UP000077266"/>
    </source>
</evidence>
<accession>A0A165FW98</accession>